<name>A0A6A6Z121_9PEZI</name>
<reference evidence="5" key="3">
    <citation type="submission" date="2025-04" db="UniProtKB">
        <authorList>
            <consortium name="RefSeq"/>
        </authorList>
    </citation>
    <scope>IDENTIFICATION</scope>
    <source>
        <strain evidence="5">CBS 304.34</strain>
    </source>
</reference>
<dbReference type="InterPro" id="IPR011009">
    <property type="entry name" value="Kinase-like_dom_sf"/>
</dbReference>
<reference evidence="5" key="2">
    <citation type="submission" date="2020-04" db="EMBL/GenBank/DDBJ databases">
        <authorList>
            <consortium name="NCBI Genome Project"/>
        </authorList>
    </citation>
    <scope>NUCLEOTIDE SEQUENCE</scope>
    <source>
        <strain evidence="5">CBS 304.34</strain>
    </source>
</reference>
<dbReference type="PANTHER" id="PTHR21310">
    <property type="entry name" value="AMINOGLYCOSIDE PHOSPHOTRANSFERASE-RELATED-RELATED"/>
    <property type="match status" value="1"/>
</dbReference>
<reference evidence="3 5" key="1">
    <citation type="journal article" date="2020" name="Stud. Mycol.">
        <title>101 Dothideomycetes genomes: a test case for predicting lifestyles and emergence of pathogens.</title>
        <authorList>
            <person name="Haridas S."/>
            <person name="Albert R."/>
            <person name="Binder M."/>
            <person name="Bloem J."/>
            <person name="Labutti K."/>
            <person name="Salamov A."/>
            <person name="Andreopoulos B."/>
            <person name="Baker S."/>
            <person name="Barry K."/>
            <person name="Bills G."/>
            <person name="Bluhm B."/>
            <person name="Cannon C."/>
            <person name="Castanera R."/>
            <person name="Culley D."/>
            <person name="Daum C."/>
            <person name="Ezra D."/>
            <person name="Gonzalez J."/>
            <person name="Henrissat B."/>
            <person name="Kuo A."/>
            <person name="Liang C."/>
            <person name="Lipzen A."/>
            <person name="Lutzoni F."/>
            <person name="Magnuson J."/>
            <person name="Mondo S."/>
            <person name="Nolan M."/>
            <person name="Ohm R."/>
            <person name="Pangilinan J."/>
            <person name="Park H.-J."/>
            <person name="Ramirez L."/>
            <person name="Alfaro M."/>
            <person name="Sun H."/>
            <person name="Tritt A."/>
            <person name="Yoshinaga Y."/>
            <person name="Zwiers L.-H."/>
            <person name="Turgeon B."/>
            <person name="Goodwin S."/>
            <person name="Spatafora J."/>
            <person name="Crous P."/>
            <person name="Grigoriev I."/>
        </authorList>
    </citation>
    <scope>NUCLEOTIDE SEQUENCE</scope>
    <source>
        <strain evidence="3 5">CBS 304.34</strain>
    </source>
</reference>
<dbReference type="GeneID" id="54468594"/>
<evidence type="ECO:0000313" key="4">
    <source>
        <dbReference type="Proteomes" id="UP000504636"/>
    </source>
</evidence>
<proteinExistence type="predicted"/>
<dbReference type="AlphaFoldDB" id="A0A6A6Z121"/>
<feature type="compositionally biased region" description="Polar residues" evidence="1">
    <location>
        <begin position="28"/>
        <end position="45"/>
    </location>
</feature>
<evidence type="ECO:0000313" key="5">
    <source>
        <dbReference type="RefSeq" id="XP_033580819.1"/>
    </source>
</evidence>
<evidence type="ECO:0000313" key="3">
    <source>
        <dbReference type="EMBL" id="KAF2813855.1"/>
    </source>
</evidence>
<dbReference type="InterPro" id="IPR002575">
    <property type="entry name" value="Aminoglycoside_PTrfase"/>
</dbReference>
<dbReference type="OrthoDB" id="5412996at2759"/>
<organism evidence="3">
    <name type="scientific">Mytilinidion resinicola</name>
    <dbReference type="NCBI Taxonomy" id="574789"/>
    <lineage>
        <taxon>Eukaryota</taxon>
        <taxon>Fungi</taxon>
        <taxon>Dikarya</taxon>
        <taxon>Ascomycota</taxon>
        <taxon>Pezizomycotina</taxon>
        <taxon>Dothideomycetes</taxon>
        <taxon>Pleosporomycetidae</taxon>
        <taxon>Mytilinidiales</taxon>
        <taxon>Mytilinidiaceae</taxon>
        <taxon>Mytilinidion</taxon>
    </lineage>
</organism>
<evidence type="ECO:0000256" key="1">
    <source>
        <dbReference type="SAM" id="MobiDB-lite"/>
    </source>
</evidence>
<keyword evidence="4" id="KW-1185">Reference proteome</keyword>
<dbReference type="SUPFAM" id="SSF56112">
    <property type="entry name" value="Protein kinase-like (PK-like)"/>
    <property type="match status" value="1"/>
</dbReference>
<sequence length="580" mass="66276">MSSGSTNPANTGNTGATSQTANTSASTITGTSNSGTQGPMQTAQQRDAARIDPANVELMRRAGESSREKRKKTFLFPLRIQNDLDFLAKIFRRAPGSTVYFHDHPPETSVILPCLPSGGTYRQDIFIDSLSMDWDERVEAAHRTISNEWFSKFNKVRGPSIANWVSSFRNNHPSEIIGDYYGSFNWSCRVLFKDGVEWLVRFPVPGQIMDGDEKLRREVAVMRLVRQKTNIPVPKVHAWGLSNDNPLGLGAFIVMEYIQGECLGHLWRVGLKERILRPDISERDLRTVYRQIAGFYLELSKLEFPNIGSLSIRDDQSIHSELGPLTLKMQEIEAHGGVKVGGNRSETFLSAREYFEYVAKQDMGQLDEQPSSIDDANDARAKYKFRHQFNAIIPRFIADEHNQISFRLLCDDFRYGNMIINNARELKIIAVIDWEWAYAAPYQMFCSAPRWLLIKNPVHWATPKGSEFDRYNSCLQLFLDELELEESERNKDKPHKEKLSDLMRKSLSDGKFWFHELIYDSFTSPDNPAWKAVCDIQPSFEDLAPMLEPDLDEFVERKMKQLAAYKAECRARGLSVEAES</sequence>
<dbReference type="InterPro" id="IPR051678">
    <property type="entry name" value="AGP_Transferase"/>
</dbReference>
<dbReference type="PANTHER" id="PTHR21310:SF37">
    <property type="entry name" value="AMINOGLYCOSIDE PHOSPHOTRANSFERASE DOMAIN-CONTAINING PROTEIN"/>
    <property type="match status" value="1"/>
</dbReference>
<accession>A0A6A6Z121</accession>
<dbReference type="Pfam" id="PF01636">
    <property type="entry name" value="APH"/>
    <property type="match status" value="1"/>
</dbReference>
<dbReference type="Gene3D" id="3.30.200.20">
    <property type="entry name" value="Phosphorylase Kinase, domain 1"/>
    <property type="match status" value="1"/>
</dbReference>
<feature type="region of interest" description="Disordered" evidence="1">
    <location>
        <begin position="1"/>
        <end position="52"/>
    </location>
</feature>
<evidence type="ECO:0000259" key="2">
    <source>
        <dbReference type="Pfam" id="PF01636"/>
    </source>
</evidence>
<dbReference type="RefSeq" id="XP_033580819.1">
    <property type="nucleotide sequence ID" value="XM_033727701.1"/>
</dbReference>
<protein>
    <recommendedName>
        <fullName evidence="2">Aminoglycoside phosphotransferase domain-containing protein</fullName>
    </recommendedName>
</protein>
<dbReference type="EMBL" id="MU003695">
    <property type="protein sequence ID" value="KAF2813855.1"/>
    <property type="molecule type" value="Genomic_DNA"/>
</dbReference>
<gene>
    <name evidence="3 5" type="ORF">BDZ99DRAFT_567579</name>
</gene>
<dbReference type="Proteomes" id="UP000504636">
    <property type="component" value="Unplaced"/>
</dbReference>
<feature type="domain" description="Aminoglycoside phosphotransferase" evidence="2">
    <location>
        <begin position="193"/>
        <end position="438"/>
    </location>
</feature>
<feature type="compositionally biased region" description="Low complexity" evidence="1">
    <location>
        <begin position="1"/>
        <end position="27"/>
    </location>
</feature>